<protein>
    <submittedName>
        <fullName evidence="1">Uncharacterized protein</fullName>
    </submittedName>
</protein>
<keyword evidence="2" id="KW-1185">Reference proteome</keyword>
<reference evidence="1 2" key="1">
    <citation type="submission" date="2024-04" db="EMBL/GenBank/DDBJ databases">
        <authorList>
            <person name="Waldvogel A.-M."/>
            <person name="Schoenle A."/>
        </authorList>
    </citation>
    <scope>NUCLEOTIDE SEQUENCE [LARGE SCALE GENOMIC DNA]</scope>
</reference>
<name>A0AAV2M8F6_KNICA</name>
<organism evidence="1 2">
    <name type="scientific">Knipowitschia caucasica</name>
    <name type="common">Caucasian dwarf goby</name>
    <name type="synonym">Pomatoschistus caucasicus</name>
    <dbReference type="NCBI Taxonomy" id="637954"/>
    <lineage>
        <taxon>Eukaryota</taxon>
        <taxon>Metazoa</taxon>
        <taxon>Chordata</taxon>
        <taxon>Craniata</taxon>
        <taxon>Vertebrata</taxon>
        <taxon>Euteleostomi</taxon>
        <taxon>Actinopterygii</taxon>
        <taxon>Neopterygii</taxon>
        <taxon>Teleostei</taxon>
        <taxon>Neoteleostei</taxon>
        <taxon>Acanthomorphata</taxon>
        <taxon>Gobiaria</taxon>
        <taxon>Gobiiformes</taxon>
        <taxon>Gobioidei</taxon>
        <taxon>Gobiidae</taxon>
        <taxon>Gobiinae</taxon>
        <taxon>Knipowitschia</taxon>
    </lineage>
</organism>
<dbReference type="AlphaFoldDB" id="A0AAV2M8F6"/>
<evidence type="ECO:0000313" key="2">
    <source>
        <dbReference type="Proteomes" id="UP001497482"/>
    </source>
</evidence>
<proteinExistence type="predicted"/>
<dbReference type="EMBL" id="OZ035828">
    <property type="protein sequence ID" value="CAL1609662.1"/>
    <property type="molecule type" value="Genomic_DNA"/>
</dbReference>
<evidence type="ECO:0000313" key="1">
    <source>
        <dbReference type="EMBL" id="CAL1609662.1"/>
    </source>
</evidence>
<sequence length="77" mass="8072">MRPNPDGKRLPSTGFDGENMYMNENSPEFLPPNQVSGVEISLGGGGGGGGPGSTSFYAVVQGVRSELMDDQKSQYSS</sequence>
<gene>
    <name evidence="1" type="ORF">KC01_LOCUS36359</name>
</gene>
<accession>A0AAV2M8F6</accession>
<dbReference type="Proteomes" id="UP001497482">
    <property type="component" value="Chromosome 6"/>
</dbReference>